<dbReference type="Pfam" id="PF16632">
    <property type="entry name" value="Caskin-tail"/>
    <property type="match status" value="1"/>
</dbReference>
<dbReference type="EMBL" id="WNYA01000006">
    <property type="protein sequence ID" value="KAG8564976.1"/>
    <property type="molecule type" value="Genomic_DNA"/>
</dbReference>
<evidence type="ECO:0000256" key="8">
    <source>
        <dbReference type="PROSITE-ProRule" id="PRU00192"/>
    </source>
</evidence>
<dbReference type="InterPro" id="IPR001660">
    <property type="entry name" value="SAM"/>
</dbReference>
<feature type="region of interest" description="Disordered" evidence="9">
    <location>
        <begin position="672"/>
        <end position="833"/>
    </location>
</feature>
<proteinExistence type="predicted"/>
<dbReference type="InterPro" id="IPR035499">
    <property type="entry name" value="Caskin2_SH3"/>
</dbReference>
<protein>
    <recommendedName>
        <fullName evidence="14">Caskin-2</fullName>
    </recommendedName>
</protein>
<evidence type="ECO:0000259" key="11">
    <source>
        <dbReference type="PROSITE" id="PS50105"/>
    </source>
</evidence>
<dbReference type="PROSITE" id="PS50105">
    <property type="entry name" value="SAM_DOMAIN"/>
    <property type="match status" value="2"/>
</dbReference>
<gene>
    <name evidence="12" type="ORF">GDO81_012650</name>
</gene>
<dbReference type="FunFam" id="2.30.30.40:FF:000062">
    <property type="entry name" value="caskin-2 isoform X1"/>
    <property type="match status" value="1"/>
</dbReference>
<feature type="region of interest" description="Disordered" evidence="9">
    <location>
        <begin position="1005"/>
        <end position="1096"/>
    </location>
</feature>
<feature type="region of interest" description="Disordered" evidence="9">
    <location>
        <begin position="863"/>
        <end position="933"/>
    </location>
</feature>
<evidence type="ECO:0000256" key="2">
    <source>
        <dbReference type="ARBA" id="ARBA00022443"/>
    </source>
</evidence>
<dbReference type="InterPro" id="IPR001452">
    <property type="entry name" value="SH3_domain"/>
</dbReference>
<feature type="repeat" description="ANK" evidence="7">
    <location>
        <begin position="188"/>
        <end position="220"/>
    </location>
</feature>
<dbReference type="InterPro" id="IPR032117">
    <property type="entry name" value="Caskin_C"/>
</dbReference>
<keyword evidence="13" id="KW-1185">Reference proteome</keyword>
<feature type="compositionally biased region" description="Basic and acidic residues" evidence="9">
    <location>
        <begin position="1051"/>
        <end position="1072"/>
    </location>
</feature>
<feature type="region of interest" description="Disordered" evidence="9">
    <location>
        <begin position="948"/>
        <end position="990"/>
    </location>
</feature>
<feature type="domain" description="SH3" evidence="10">
    <location>
        <begin position="281"/>
        <end position="347"/>
    </location>
</feature>
<dbReference type="Proteomes" id="UP000824782">
    <property type="component" value="Unassembled WGS sequence"/>
</dbReference>
<dbReference type="InterPro" id="IPR036770">
    <property type="entry name" value="Ankyrin_rpt-contain_sf"/>
</dbReference>
<feature type="repeat" description="ANK" evidence="7">
    <location>
        <begin position="81"/>
        <end position="113"/>
    </location>
</feature>
<dbReference type="InterPro" id="IPR013761">
    <property type="entry name" value="SAM/pointed_sf"/>
</dbReference>
<dbReference type="InterPro" id="IPR035498">
    <property type="entry name" value="Caskin1/2_SAM_2"/>
</dbReference>
<keyword evidence="4" id="KW-0597">Phosphoprotein</keyword>
<dbReference type="FunFam" id="1.10.150.50:FF:000032">
    <property type="entry name" value="caskin-1 isoform X1"/>
    <property type="match status" value="1"/>
</dbReference>
<evidence type="ECO:0000256" key="6">
    <source>
        <dbReference type="ARBA" id="ARBA00023043"/>
    </source>
</evidence>
<dbReference type="PROSITE" id="PS50297">
    <property type="entry name" value="ANK_REP_REGION"/>
    <property type="match status" value="5"/>
</dbReference>
<dbReference type="PANTHER" id="PTHR24174">
    <property type="entry name" value="ANKYRIN REPEAT AND STERILE ALPHA MOTIF DOMAIN-CONTAINING PROTEIN 1"/>
    <property type="match status" value="1"/>
</dbReference>
<dbReference type="FunFam" id="1.25.40.20:FF:000225">
    <property type="entry name" value="caskin-1 isoform X1"/>
    <property type="match status" value="1"/>
</dbReference>
<feature type="compositionally biased region" description="Basic and acidic residues" evidence="9">
    <location>
        <begin position="891"/>
        <end position="900"/>
    </location>
</feature>
<dbReference type="SMART" id="SM00248">
    <property type="entry name" value="ANK"/>
    <property type="match status" value="7"/>
</dbReference>
<dbReference type="CDD" id="cd09497">
    <property type="entry name" value="SAM_caskin1_2_repeat1"/>
    <property type="match status" value="1"/>
</dbReference>
<evidence type="ECO:0008006" key="14">
    <source>
        <dbReference type="Google" id="ProtNLM"/>
    </source>
</evidence>
<feature type="repeat" description="ANK" evidence="7">
    <location>
        <begin position="48"/>
        <end position="80"/>
    </location>
</feature>
<keyword evidence="2 8" id="KW-0728">SH3 domain</keyword>
<feature type="domain" description="SAM" evidence="11">
    <location>
        <begin position="468"/>
        <end position="531"/>
    </location>
</feature>
<feature type="compositionally biased region" description="Low complexity" evidence="9">
    <location>
        <begin position="672"/>
        <end position="687"/>
    </location>
</feature>
<dbReference type="SUPFAM" id="SSF47769">
    <property type="entry name" value="SAM/Pointed domain"/>
    <property type="match status" value="2"/>
</dbReference>
<feature type="compositionally biased region" description="Pro residues" evidence="9">
    <location>
        <begin position="731"/>
        <end position="740"/>
    </location>
</feature>
<dbReference type="Pfam" id="PF00536">
    <property type="entry name" value="SAM_1"/>
    <property type="match status" value="2"/>
</dbReference>
<dbReference type="Gene3D" id="1.10.150.50">
    <property type="entry name" value="Transcription Factor, Ets-1"/>
    <property type="match status" value="2"/>
</dbReference>
<feature type="compositionally biased region" description="Polar residues" evidence="9">
    <location>
        <begin position="1018"/>
        <end position="1027"/>
    </location>
</feature>
<reference evidence="12" key="1">
    <citation type="thesis" date="2020" institute="ProQuest LLC" country="789 East Eisenhower Parkway, Ann Arbor, MI, USA">
        <title>Comparative Genomics and Chromosome Evolution.</title>
        <authorList>
            <person name="Mudd A.B."/>
        </authorList>
    </citation>
    <scope>NUCLEOTIDE SEQUENCE</scope>
    <source>
        <strain evidence="12">237g6f4</strain>
        <tissue evidence="12">Blood</tissue>
    </source>
</reference>
<dbReference type="PROSITE" id="PS50088">
    <property type="entry name" value="ANK_REPEAT"/>
    <property type="match status" value="5"/>
</dbReference>
<evidence type="ECO:0000313" key="13">
    <source>
        <dbReference type="Proteomes" id="UP000824782"/>
    </source>
</evidence>
<dbReference type="Pfam" id="PF07653">
    <property type="entry name" value="SH3_2"/>
    <property type="match status" value="1"/>
</dbReference>
<dbReference type="InterPro" id="IPR033635">
    <property type="entry name" value="ANKS1/Caskin"/>
</dbReference>
<dbReference type="Pfam" id="PF13637">
    <property type="entry name" value="Ank_4"/>
    <property type="match status" value="1"/>
</dbReference>
<dbReference type="AlphaFoldDB" id="A0AAV7ATU3"/>
<evidence type="ECO:0000259" key="10">
    <source>
        <dbReference type="PROSITE" id="PS50002"/>
    </source>
</evidence>
<dbReference type="GO" id="GO:0005737">
    <property type="term" value="C:cytoplasm"/>
    <property type="evidence" value="ECO:0007669"/>
    <property type="project" value="UniProtKB-SubCell"/>
</dbReference>
<comment type="caution">
    <text evidence="12">The sequence shown here is derived from an EMBL/GenBank/DDBJ whole genome shotgun (WGS) entry which is preliminary data.</text>
</comment>
<dbReference type="PRINTS" id="PR01415">
    <property type="entry name" value="ANKYRIN"/>
</dbReference>
<dbReference type="FunFam" id="1.25.40.20:FF:000042">
    <property type="entry name" value="caskin-2 isoform X2"/>
    <property type="match status" value="1"/>
</dbReference>
<dbReference type="SMART" id="SM00326">
    <property type="entry name" value="SH3"/>
    <property type="match status" value="1"/>
</dbReference>
<dbReference type="SUPFAM" id="SSF48403">
    <property type="entry name" value="Ankyrin repeat"/>
    <property type="match status" value="1"/>
</dbReference>
<dbReference type="Pfam" id="PF16907">
    <property type="entry name" value="Caskin-Pro-rich"/>
    <property type="match status" value="1"/>
</dbReference>
<accession>A0AAV7ATU3</accession>
<dbReference type="CDD" id="cd09498">
    <property type="entry name" value="SAM_caskin1_2_repeat2"/>
    <property type="match status" value="1"/>
</dbReference>
<dbReference type="Pfam" id="PF16600">
    <property type="entry name" value="Caskin1-CID"/>
    <property type="match status" value="1"/>
</dbReference>
<evidence type="ECO:0000256" key="1">
    <source>
        <dbReference type="ARBA" id="ARBA00004496"/>
    </source>
</evidence>
<feature type="compositionally biased region" description="Basic and acidic residues" evidence="9">
    <location>
        <begin position="1143"/>
        <end position="1154"/>
    </location>
</feature>
<dbReference type="PANTHER" id="PTHR24174:SF18">
    <property type="entry name" value="CASKIN-2"/>
    <property type="match status" value="1"/>
</dbReference>
<dbReference type="SMART" id="SM00454">
    <property type="entry name" value="SAM"/>
    <property type="match status" value="2"/>
</dbReference>
<feature type="compositionally biased region" description="Polar residues" evidence="9">
    <location>
        <begin position="949"/>
        <end position="960"/>
    </location>
</feature>
<evidence type="ECO:0000256" key="3">
    <source>
        <dbReference type="ARBA" id="ARBA00022490"/>
    </source>
</evidence>
<evidence type="ECO:0000256" key="4">
    <source>
        <dbReference type="ARBA" id="ARBA00022553"/>
    </source>
</evidence>
<evidence type="ECO:0000256" key="9">
    <source>
        <dbReference type="SAM" id="MobiDB-lite"/>
    </source>
</evidence>
<dbReference type="SUPFAM" id="SSF50044">
    <property type="entry name" value="SH3-domain"/>
    <property type="match status" value="1"/>
</dbReference>
<feature type="repeat" description="ANK" evidence="7">
    <location>
        <begin position="220"/>
        <end position="252"/>
    </location>
</feature>
<feature type="repeat" description="ANK" evidence="7">
    <location>
        <begin position="114"/>
        <end position="146"/>
    </location>
</feature>
<dbReference type="Pfam" id="PF12796">
    <property type="entry name" value="Ank_2"/>
    <property type="match status" value="2"/>
</dbReference>
<comment type="subcellular location">
    <subcellularLocation>
        <location evidence="1">Cytoplasm</location>
    </subcellularLocation>
</comment>
<dbReference type="InterPro" id="IPR032232">
    <property type="entry name" value="Caskin1-CID"/>
</dbReference>
<feature type="domain" description="SAM" evidence="11">
    <location>
        <begin position="537"/>
        <end position="601"/>
    </location>
</feature>
<dbReference type="Gene3D" id="2.30.30.40">
    <property type="entry name" value="SH3 Domains"/>
    <property type="match status" value="1"/>
</dbReference>
<dbReference type="Gene3D" id="1.25.40.20">
    <property type="entry name" value="Ankyrin repeat-containing domain"/>
    <property type="match status" value="2"/>
</dbReference>
<keyword evidence="6 7" id="KW-0040">ANK repeat</keyword>
<feature type="region of interest" description="Disordered" evidence="9">
    <location>
        <begin position="1119"/>
        <end position="1161"/>
    </location>
</feature>
<keyword evidence="5" id="KW-0677">Repeat</keyword>
<keyword evidence="3" id="KW-0963">Cytoplasm</keyword>
<name>A0AAV7ATU3_ENGPU</name>
<sequence length="1184" mass="128623">MGRENELIHAVKNGDVATVQKLLAKVRTSKNKLLGSTKRLNINYQDSDGFSALHHAALSGNSELLLLLLETQAAVDIKDGNGMRPLHYAAWQGQPEPVRLLLRAAASVNAASNDGQIPLHLAAQYGHYEVSETLLQHQSNPCHVNKSKKTPLDLACEFGRVKVVHLLLNSHLCVSLLEGISKDPTDPNFTTPLHLAAKNGHREVIILLLKSGIEINKVTKMGTALHEASLCGKTEVVKLLIENGIDVNIRNTYNQTALDIVNQFTTTHASTDIKQLLREASGILKVRALKDFWNSHDPTALNIRAGDLITVLEQHADGRWKGHIHDAQKGTDRVGFFPPAIVEVISKRLGSTLSRHTTITSQQRMAKPLLQQPSQYSTSVTVTSEYIAAGDRHSVGSEGSLGSVRSAGSGQSCESGGLSSALLIENAQNLHHGYEDHHHRISLGTTPSHVSHAVHVMEKEPGSHMQGKDAELIYCWLRSFQLDMYVGNFLSAGYDLFTISRMTPEDLTAIGVTKPGHRKKISTEIGRLSVADGLPQKTPVDLWDWLSQLGLPEYHKQLSENGYDSLSSVTELTWEDLQEIGILRLGHQKKLLLGVKRLLDLQKGYTSGGTLRSRVPGSLSSVPVGENLENGEPPMTPKLQTFQNVELSRELQSALTHGGEILCTGRRSYSQESISSRSQGSGNSQESMTLQTPGLTNYKVMDSSLPERNLPEGMDQLQRPIGIPNGCSVRPEPPVPPPKPSLKKRSLSECRYALSDGEPEEDEKPVPPGSVTLGSYATLTRRPGRSSLTNGQPVKKVQRSQSFAVRARRKGPPPPPPKRLSSMSSVDGTAGAANGNVSVKSIAANLEGQLEFKPVEVCKTEVLDNSGARRRTVSESAAGVEGRLSLPLAARQEEDRKEETVSSQHSSSESIPFAEEGNLTIKQRPKPPVAKTEAAELFSSMEALAPVHSLSSSEAPQTPLTKKEPPVGAKPLISPKPNLDPKFPAGTQGSKVNVELEFNLTESDTVKRRPKIKETGGLQENNPKTPTTPVPADASTLGGPPAPETVVNRIAKIEKGPLGLERREREKGEKTGRVPGSQAHLVISGPEQVLQKPSWGVNGPLTSTNSILWANEPVVKEWNKVPSQSKDGSQHGPLRYSSSLQKTPEEREPIEKSISDPAPLTKNILDDISTMFDDLAEQLEAMLD</sequence>
<evidence type="ECO:0000313" key="12">
    <source>
        <dbReference type="EMBL" id="KAG8564976.1"/>
    </source>
</evidence>
<organism evidence="12 13">
    <name type="scientific">Engystomops pustulosus</name>
    <name type="common">Tungara frog</name>
    <name type="synonym">Physalaemus pustulosus</name>
    <dbReference type="NCBI Taxonomy" id="76066"/>
    <lineage>
        <taxon>Eukaryota</taxon>
        <taxon>Metazoa</taxon>
        <taxon>Chordata</taxon>
        <taxon>Craniata</taxon>
        <taxon>Vertebrata</taxon>
        <taxon>Euteleostomi</taxon>
        <taxon>Amphibia</taxon>
        <taxon>Batrachia</taxon>
        <taxon>Anura</taxon>
        <taxon>Neobatrachia</taxon>
        <taxon>Hyloidea</taxon>
        <taxon>Leptodactylidae</taxon>
        <taxon>Leiuperinae</taxon>
        <taxon>Engystomops</taxon>
    </lineage>
</organism>
<dbReference type="PROSITE" id="PS50002">
    <property type="entry name" value="SH3"/>
    <property type="match status" value="1"/>
</dbReference>
<evidence type="ECO:0000256" key="5">
    <source>
        <dbReference type="ARBA" id="ARBA00022737"/>
    </source>
</evidence>
<dbReference type="CDD" id="cd12063">
    <property type="entry name" value="SH3_Caskin2"/>
    <property type="match status" value="1"/>
</dbReference>
<dbReference type="InterPro" id="IPR036028">
    <property type="entry name" value="SH3-like_dom_sf"/>
</dbReference>
<dbReference type="FunFam" id="1.10.150.50:FF:000028">
    <property type="entry name" value="caskin-2 isoform X2"/>
    <property type="match status" value="1"/>
</dbReference>
<evidence type="ECO:0000256" key="7">
    <source>
        <dbReference type="PROSITE-ProRule" id="PRU00023"/>
    </source>
</evidence>
<dbReference type="InterPro" id="IPR035497">
    <property type="entry name" value="Caskin1/2_SAM_1"/>
</dbReference>
<dbReference type="InterPro" id="IPR002110">
    <property type="entry name" value="Ankyrin_rpt"/>
</dbReference>